<proteinExistence type="predicted"/>
<organism evidence="2 3">
    <name type="scientific">Pseudorhodobacter turbinis</name>
    <dbReference type="NCBI Taxonomy" id="2500533"/>
    <lineage>
        <taxon>Bacteria</taxon>
        <taxon>Pseudomonadati</taxon>
        <taxon>Pseudomonadota</taxon>
        <taxon>Alphaproteobacteria</taxon>
        <taxon>Rhodobacterales</taxon>
        <taxon>Paracoccaceae</taxon>
        <taxon>Pseudorhodobacter</taxon>
    </lineage>
</organism>
<gene>
    <name evidence="2" type="ORF">EOK75_03570</name>
</gene>
<dbReference type="RefSeq" id="WP_137192612.1">
    <property type="nucleotide sequence ID" value="NZ_CP039964.1"/>
</dbReference>
<dbReference type="KEGG" id="pseb:EOK75_03570"/>
<evidence type="ECO:0000256" key="1">
    <source>
        <dbReference type="SAM" id="SignalP"/>
    </source>
</evidence>
<accession>A0A4P8EDP9</accession>
<keyword evidence="1" id="KW-0732">Signal</keyword>
<name>A0A4P8EDP9_9RHOB</name>
<feature type="chain" id="PRO_5020251344" evidence="1">
    <location>
        <begin position="20"/>
        <end position="96"/>
    </location>
</feature>
<dbReference type="AlphaFoldDB" id="A0A4P8EDP9"/>
<evidence type="ECO:0000313" key="2">
    <source>
        <dbReference type="EMBL" id="QCO54946.1"/>
    </source>
</evidence>
<reference evidence="2 3" key="1">
    <citation type="submission" date="2019-05" db="EMBL/GenBank/DDBJ databases">
        <title>Pseudorhodobacter turbinis sp. nov., isolated from the gut of the Korean turban shell.</title>
        <authorList>
            <person name="Jeong Y.-S."/>
            <person name="Kang W.-R."/>
            <person name="Bae J.-W."/>
        </authorList>
    </citation>
    <scope>NUCLEOTIDE SEQUENCE [LARGE SCALE GENOMIC DNA]</scope>
    <source>
        <strain evidence="2 3">S12M18</strain>
    </source>
</reference>
<protein>
    <submittedName>
        <fullName evidence="2">Uncharacterized protein</fullName>
    </submittedName>
</protein>
<feature type="signal peptide" evidence="1">
    <location>
        <begin position="1"/>
        <end position="19"/>
    </location>
</feature>
<sequence length="96" mass="10386">MMHPGFPLTLCALALSACAASVPPLPRAPIVLDGVSYNVAKRPTGAVEVSRIGRPFENWEGQEARRAADRFCVTRAKTSIKDRFQGSTWLIVEGCA</sequence>
<dbReference type="Proteomes" id="UP000298631">
    <property type="component" value="Chromosome"/>
</dbReference>
<evidence type="ECO:0000313" key="3">
    <source>
        <dbReference type="Proteomes" id="UP000298631"/>
    </source>
</evidence>
<dbReference type="OrthoDB" id="7644586at2"/>
<keyword evidence="3" id="KW-1185">Reference proteome</keyword>
<dbReference type="EMBL" id="CP039964">
    <property type="protein sequence ID" value="QCO54946.1"/>
    <property type="molecule type" value="Genomic_DNA"/>
</dbReference>